<proteinExistence type="predicted"/>
<dbReference type="Pfam" id="PF13391">
    <property type="entry name" value="HNH_2"/>
    <property type="match status" value="1"/>
</dbReference>
<feature type="compositionally biased region" description="Acidic residues" evidence="1">
    <location>
        <begin position="99"/>
        <end position="116"/>
    </location>
</feature>
<keyword evidence="4" id="KW-1185">Reference proteome</keyword>
<reference evidence="3 4" key="1">
    <citation type="journal article" date="2008" name="PLoS Genet.">
        <title>Genomic islands in the pathogenic filamentous fungus Aspergillus fumigatus.</title>
        <authorList>
            <person name="Fedorova N.D."/>
            <person name="Khaldi N."/>
            <person name="Joardar V.S."/>
            <person name="Maiti R."/>
            <person name="Amedeo P."/>
            <person name="Anderson M.J."/>
            <person name="Crabtree J."/>
            <person name="Silva J.C."/>
            <person name="Badger J.H."/>
            <person name="Albarraq A."/>
            <person name="Angiuoli S."/>
            <person name="Bussey H."/>
            <person name="Bowyer P."/>
            <person name="Cotty P.J."/>
            <person name="Dyer P.S."/>
            <person name="Egan A."/>
            <person name="Galens K."/>
            <person name="Fraser-Liggett C.M."/>
            <person name="Haas B.J."/>
            <person name="Inman J.M."/>
            <person name="Kent R."/>
            <person name="Lemieux S."/>
            <person name="Malavazi I."/>
            <person name="Orvis J."/>
            <person name="Roemer T."/>
            <person name="Ronning C.M."/>
            <person name="Sundaram J.P."/>
            <person name="Sutton G."/>
            <person name="Turner G."/>
            <person name="Venter J.C."/>
            <person name="White O.R."/>
            <person name="Whitty B.R."/>
            <person name="Youngman P."/>
            <person name="Wolfe K.H."/>
            <person name="Goldman G.H."/>
            <person name="Wortman J.R."/>
            <person name="Jiang B."/>
            <person name="Denning D.W."/>
            <person name="Nierman W.C."/>
        </authorList>
    </citation>
    <scope>NUCLEOTIDE SEQUENCE [LARGE SCALE GENOMIC DNA]</scope>
    <source>
        <strain evidence="4">ATCC 1007 / CBS 513.65 / DSM 816 / NCTC 3887 / NRRL 1</strain>
    </source>
</reference>
<dbReference type="RefSeq" id="XP_001272973.1">
    <property type="nucleotide sequence ID" value="XM_001272972.1"/>
</dbReference>
<dbReference type="HOGENOM" id="CLU_049186_0_2_1"/>
<evidence type="ECO:0000256" key="1">
    <source>
        <dbReference type="SAM" id="MobiDB-lite"/>
    </source>
</evidence>
<dbReference type="InterPro" id="IPR003615">
    <property type="entry name" value="HNH_nuc"/>
</dbReference>
<dbReference type="eggNOG" id="ENOG502SCMH">
    <property type="taxonomic scope" value="Eukaryota"/>
</dbReference>
<accession>A1CF98</accession>
<feature type="region of interest" description="Disordered" evidence="1">
    <location>
        <begin position="361"/>
        <end position="391"/>
    </location>
</feature>
<dbReference type="KEGG" id="act:ACLA_092450"/>
<feature type="domain" description="HNH nuclease" evidence="2">
    <location>
        <begin position="158"/>
        <end position="256"/>
    </location>
</feature>
<sequence>MPSSTSDLTSSSLEVMTSWSIKVKRYRPRNDQDDTIQLLTAFYAYLPPDGRRNLVDDVWNCGSDDELYHLAESLDMGLLRPIFANGGHTPELGSPSDSAGEEESEDEDEDDDDDENTTFHTVDPDFRNDLARLRENCLQRDNNRCVISGCYDLSTNQDSDQSSDQDVDLVLDQGLDGPRRAPSGPLETVHILPSVLGDLKDERKRKSDVWANLYRYFPVLKTLTDFSPADINREDNAMTMLSPLHREFKEFRFAVQVAGSHHYRVKTFSRFPTAYNQLLPADRLLTLPNHDQRYLSPNPVLLSVHASIGNILDATSRGKRISRIMEEAQNGWSCRQCMAEDGSTNIEELLSVTSLALLASGAHHRSQPSDHANGRKRKLAFDDNVGIQMKK</sequence>
<name>A1CF98_ASPCL</name>
<dbReference type="VEuPathDB" id="FungiDB:ACLA_092450"/>
<organism evidence="3 4">
    <name type="scientific">Aspergillus clavatus (strain ATCC 1007 / CBS 513.65 / DSM 816 / NCTC 3887 / NRRL 1 / QM 1276 / 107)</name>
    <dbReference type="NCBI Taxonomy" id="344612"/>
    <lineage>
        <taxon>Eukaryota</taxon>
        <taxon>Fungi</taxon>
        <taxon>Dikarya</taxon>
        <taxon>Ascomycota</taxon>
        <taxon>Pezizomycotina</taxon>
        <taxon>Eurotiomycetes</taxon>
        <taxon>Eurotiomycetidae</taxon>
        <taxon>Eurotiales</taxon>
        <taxon>Aspergillaceae</taxon>
        <taxon>Aspergillus</taxon>
        <taxon>Aspergillus subgen. Fumigati</taxon>
    </lineage>
</organism>
<dbReference type="GeneID" id="4705226"/>
<dbReference type="EMBL" id="DS027052">
    <property type="protein sequence ID" value="EAW11547.1"/>
    <property type="molecule type" value="Genomic_DNA"/>
</dbReference>
<feature type="region of interest" description="Disordered" evidence="1">
    <location>
        <begin position="85"/>
        <end position="123"/>
    </location>
</feature>
<dbReference type="AlphaFoldDB" id="A1CF98"/>
<dbReference type="OrthoDB" id="2104739at2759"/>
<evidence type="ECO:0000259" key="2">
    <source>
        <dbReference type="Pfam" id="PF13391"/>
    </source>
</evidence>
<evidence type="ECO:0000313" key="3">
    <source>
        <dbReference type="EMBL" id="EAW11547.1"/>
    </source>
</evidence>
<protein>
    <recommendedName>
        <fullName evidence="2">HNH nuclease domain-containing protein</fullName>
    </recommendedName>
</protein>
<dbReference type="Proteomes" id="UP000006701">
    <property type="component" value="Unassembled WGS sequence"/>
</dbReference>
<gene>
    <name evidence="3" type="ORF">ACLA_092450</name>
</gene>
<evidence type="ECO:0000313" key="4">
    <source>
        <dbReference type="Proteomes" id="UP000006701"/>
    </source>
</evidence>
<dbReference type="OMA" id="THQYRIK"/>